<name>A0A8S4SB26_9NEOP</name>
<evidence type="ECO:0000256" key="3">
    <source>
        <dbReference type="ARBA" id="ARBA00022692"/>
    </source>
</evidence>
<protein>
    <submittedName>
        <fullName evidence="6">Jg515 protein</fullName>
    </submittedName>
</protein>
<keyword evidence="5" id="KW-0472">Membrane</keyword>
<evidence type="ECO:0000256" key="1">
    <source>
        <dbReference type="ARBA" id="ARBA00004141"/>
    </source>
</evidence>
<evidence type="ECO:0000256" key="2">
    <source>
        <dbReference type="ARBA" id="ARBA00007332"/>
    </source>
</evidence>
<accession>A0A8S4SB26</accession>
<dbReference type="InterPro" id="IPR018801">
    <property type="entry name" value="TM129"/>
</dbReference>
<organism evidence="6 7">
    <name type="scientific">Pararge aegeria aegeria</name>
    <dbReference type="NCBI Taxonomy" id="348720"/>
    <lineage>
        <taxon>Eukaryota</taxon>
        <taxon>Metazoa</taxon>
        <taxon>Ecdysozoa</taxon>
        <taxon>Arthropoda</taxon>
        <taxon>Hexapoda</taxon>
        <taxon>Insecta</taxon>
        <taxon>Pterygota</taxon>
        <taxon>Neoptera</taxon>
        <taxon>Endopterygota</taxon>
        <taxon>Lepidoptera</taxon>
        <taxon>Glossata</taxon>
        <taxon>Ditrysia</taxon>
        <taxon>Papilionoidea</taxon>
        <taxon>Nymphalidae</taxon>
        <taxon>Satyrinae</taxon>
        <taxon>Satyrini</taxon>
        <taxon>Parargina</taxon>
        <taxon>Pararge</taxon>
    </lineage>
</organism>
<sequence length="126" mass="14512">TDSHNFSVSGEDEVQYVNIEAIPSDNTIKRFKFRISTTALRELQPRLERPVRVPEHISLLPTLIERFVLVFKQHVERNPVYYVEQDLEVCIGCMQNTADVKLNKLCPPGPPEDNAPPCQQCNCRYL</sequence>
<dbReference type="PANTHER" id="PTHR31322:SF2">
    <property type="entry name" value="E3 UBIQUITIN-PROTEIN LIGASE TM129"/>
    <property type="match status" value="1"/>
</dbReference>
<dbReference type="EMBL" id="CAKXAJ010026038">
    <property type="protein sequence ID" value="CAH2252675.1"/>
    <property type="molecule type" value="Genomic_DNA"/>
</dbReference>
<evidence type="ECO:0000256" key="5">
    <source>
        <dbReference type="ARBA" id="ARBA00023136"/>
    </source>
</evidence>
<comment type="caution">
    <text evidence="6">The sequence shown here is derived from an EMBL/GenBank/DDBJ whole genome shotgun (WGS) entry which is preliminary data.</text>
</comment>
<reference evidence="6" key="1">
    <citation type="submission" date="2022-03" db="EMBL/GenBank/DDBJ databases">
        <authorList>
            <person name="Lindestad O."/>
        </authorList>
    </citation>
    <scope>NUCLEOTIDE SEQUENCE</scope>
</reference>
<comment type="similarity">
    <text evidence="2">Belongs to the TMEM129 family.</text>
</comment>
<proteinExistence type="inferred from homology"/>
<dbReference type="Pfam" id="PF10272">
    <property type="entry name" value="Tmpp129"/>
    <property type="match status" value="1"/>
</dbReference>
<dbReference type="PANTHER" id="PTHR31322">
    <property type="entry name" value="E3 UBIQUITIN-PROTEIN LIGASE TM129"/>
    <property type="match status" value="1"/>
</dbReference>
<dbReference type="AlphaFoldDB" id="A0A8S4SB26"/>
<keyword evidence="7" id="KW-1185">Reference proteome</keyword>
<comment type="subcellular location">
    <subcellularLocation>
        <location evidence="1">Membrane</location>
        <topology evidence="1">Multi-pass membrane protein</topology>
    </subcellularLocation>
</comment>
<dbReference type="Proteomes" id="UP000838756">
    <property type="component" value="Unassembled WGS sequence"/>
</dbReference>
<gene>
    <name evidence="6" type="primary">jg515</name>
    <name evidence="6" type="ORF">PAEG_LOCUS22431</name>
</gene>
<evidence type="ECO:0000256" key="4">
    <source>
        <dbReference type="ARBA" id="ARBA00022989"/>
    </source>
</evidence>
<feature type="non-terminal residue" evidence="6">
    <location>
        <position position="1"/>
    </location>
</feature>
<keyword evidence="4" id="KW-1133">Transmembrane helix</keyword>
<dbReference type="GO" id="GO:0016567">
    <property type="term" value="P:protein ubiquitination"/>
    <property type="evidence" value="ECO:0007669"/>
    <property type="project" value="InterPro"/>
</dbReference>
<dbReference type="GO" id="GO:0005783">
    <property type="term" value="C:endoplasmic reticulum"/>
    <property type="evidence" value="ECO:0007669"/>
    <property type="project" value="TreeGrafter"/>
</dbReference>
<dbReference type="GO" id="GO:0061630">
    <property type="term" value="F:ubiquitin protein ligase activity"/>
    <property type="evidence" value="ECO:0007669"/>
    <property type="project" value="InterPro"/>
</dbReference>
<dbReference type="GO" id="GO:0016020">
    <property type="term" value="C:membrane"/>
    <property type="evidence" value="ECO:0007669"/>
    <property type="project" value="UniProtKB-SubCell"/>
</dbReference>
<keyword evidence="3" id="KW-0812">Transmembrane</keyword>
<dbReference type="OrthoDB" id="10055027at2759"/>
<evidence type="ECO:0000313" key="6">
    <source>
        <dbReference type="EMBL" id="CAH2252675.1"/>
    </source>
</evidence>
<evidence type="ECO:0000313" key="7">
    <source>
        <dbReference type="Proteomes" id="UP000838756"/>
    </source>
</evidence>